<keyword evidence="4" id="KW-1185">Reference proteome</keyword>
<dbReference type="AlphaFoldDB" id="A0A2T4GSY8"/>
<dbReference type="Proteomes" id="UP000663297">
    <property type="component" value="Chromosome 1"/>
</dbReference>
<dbReference type="EMBL" id="CP064747">
    <property type="protein sequence ID" value="QPC58960.1"/>
    <property type="molecule type" value="Genomic_DNA"/>
</dbReference>
<accession>A0A2T4GSY8</accession>
<dbReference type="Gene3D" id="2.60.120.260">
    <property type="entry name" value="Galactose-binding domain-like"/>
    <property type="match status" value="1"/>
</dbReference>
<reference evidence="3" key="2">
    <citation type="submission" date="2020-11" db="EMBL/GenBank/DDBJ databases">
        <title>The chromosome-scale genome resource for two endophytic Fusarium species: F. culmorum and F. pseudograminearum.</title>
        <authorList>
            <person name="Yuan Z."/>
        </authorList>
    </citation>
    <scope>NUCLEOTIDE SEQUENCE</scope>
    <source>
        <strain evidence="3">Class2-1B</strain>
    </source>
</reference>
<gene>
    <name evidence="2" type="ORF">FCULG_00005308</name>
    <name evidence="3" type="ORF">HYE67_001191</name>
</gene>
<evidence type="ECO:0008006" key="5">
    <source>
        <dbReference type="Google" id="ProtNLM"/>
    </source>
</evidence>
<protein>
    <recommendedName>
        <fullName evidence="5">CBM-cenC domain-containing protein</fullName>
    </recommendedName>
</protein>
<evidence type="ECO:0000313" key="2">
    <source>
        <dbReference type="EMBL" id="PTD06677.1"/>
    </source>
</evidence>
<keyword evidence="1" id="KW-0732">Signal</keyword>
<dbReference type="Proteomes" id="UP000241587">
    <property type="component" value="Unassembled WGS sequence"/>
</dbReference>
<proteinExistence type="predicted"/>
<organism evidence="2 4">
    <name type="scientific">Fusarium culmorum</name>
    <dbReference type="NCBI Taxonomy" id="5516"/>
    <lineage>
        <taxon>Eukaryota</taxon>
        <taxon>Fungi</taxon>
        <taxon>Dikarya</taxon>
        <taxon>Ascomycota</taxon>
        <taxon>Pezizomycotina</taxon>
        <taxon>Sordariomycetes</taxon>
        <taxon>Hypocreomycetidae</taxon>
        <taxon>Hypocreales</taxon>
        <taxon>Nectriaceae</taxon>
        <taxon>Fusarium</taxon>
    </lineage>
</organism>
<name>A0A2T4GSY8_FUSCU</name>
<evidence type="ECO:0000256" key="1">
    <source>
        <dbReference type="SAM" id="SignalP"/>
    </source>
</evidence>
<feature type="signal peptide" evidence="1">
    <location>
        <begin position="1"/>
        <end position="20"/>
    </location>
</feature>
<dbReference type="OMA" id="YVHVDQY"/>
<dbReference type="EMBL" id="PVEM01000006">
    <property type="protein sequence ID" value="PTD06677.1"/>
    <property type="molecule type" value="Genomic_DNA"/>
</dbReference>
<sequence>MVSNKLIVSAFAVLASMANASPCKPSSTVVSAAESTSAGFTSNTETASATIVETSTFVTETETAAETTADATSTIEASTTVSEAATTTTTVDGPLITNAGFEDGTTAPWELISEKDDTLVLAGGAYEGTALGKVDFTTKDGAQYGNIIMQKINKKALTAGSYSLEGWTRVDYFSETGDGCSNIIAACLRGSAGGIIPVPGSAVRESARSAVDGFYQIATTCTITQDMIDADLPINVVFGFNCAEAGAYLDSVELKLIDGTETPAEDTTTTTQAAPVFTQP</sequence>
<dbReference type="OrthoDB" id="5101337at2759"/>
<reference evidence="2 4" key="1">
    <citation type="submission" date="2018-02" db="EMBL/GenBank/DDBJ databases">
        <title>Fusarium culmorum secondary metabolites in fungal-bacterial-plant interactions.</title>
        <authorList>
            <person name="Schmidt R."/>
        </authorList>
    </citation>
    <scope>NUCLEOTIDE SEQUENCE [LARGE SCALE GENOMIC DNA]</scope>
    <source>
        <strain evidence="2 4">PV</strain>
    </source>
</reference>
<feature type="chain" id="PRO_5036050641" description="CBM-cenC domain-containing protein" evidence="1">
    <location>
        <begin position="21"/>
        <end position="280"/>
    </location>
</feature>
<evidence type="ECO:0000313" key="4">
    <source>
        <dbReference type="Proteomes" id="UP000241587"/>
    </source>
</evidence>
<evidence type="ECO:0000313" key="3">
    <source>
        <dbReference type="EMBL" id="QPC58960.1"/>
    </source>
</evidence>